<dbReference type="InterPro" id="IPR000835">
    <property type="entry name" value="HTH_MarR-typ"/>
</dbReference>
<evidence type="ECO:0000313" key="3">
    <source>
        <dbReference type="Proteomes" id="UP000481583"/>
    </source>
</evidence>
<comment type="caution">
    <text evidence="2">The sequence shown here is derived from an EMBL/GenBank/DDBJ whole genome shotgun (WGS) entry which is preliminary data.</text>
</comment>
<evidence type="ECO:0000313" key="2">
    <source>
        <dbReference type="EMBL" id="NGN69702.1"/>
    </source>
</evidence>
<dbReference type="SUPFAM" id="SSF46785">
    <property type="entry name" value="Winged helix' DNA-binding domain"/>
    <property type="match status" value="1"/>
</dbReference>
<evidence type="ECO:0000259" key="1">
    <source>
        <dbReference type="PROSITE" id="PS50995"/>
    </source>
</evidence>
<gene>
    <name evidence="2" type="ORF">G5C51_38175</name>
</gene>
<dbReference type="PROSITE" id="PS50995">
    <property type="entry name" value="HTH_MARR_2"/>
    <property type="match status" value="1"/>
</dbReference>
<reference evidence="2 3" key="1">
    <citation type="submission" date="2020-02" db="EMBL/GenBank/DDBJ databases">
        <title>Whole-genome analyses of novel actinobacteria.</title>
        <authorList>
            <person name="Sahin N."/>
        </authorList>
    </citation>
    <scope>NUCLEOTIDE SEQUENCE [LARGE SCALE GENOMIC DNA]</scope>
    <source>
        <strain evidence="2 3">A7024</strain>
    </source>
</reference>
<dbReference type="RefSeq" id="WP_165244870.1">
    <property type="nucleotide sequence ID" value="NZ_JAAKZV010000329.1"/>
</dbReference>
<accession>A0A6G4UCG4</accession>
<dbReference type="Proteomes" id="UP000481583">
    <property type="component" value="Unassembled WGS sequence"/>
</dbReference>
<feature type="domain" description="HTH marR-type" evidence="1">
    <location>
        <begin position="1"/>
        <end position="137"/>
    </location>
</feature>
<dbReference type="EMBL" id="JAAKZV010000329">
    <property type="protein sequence ID" value="NGN69702.1"/>
    <property type="molecule type" value="Genomic_DNA"/>
</dbReference>
<dbReference type="Gene3D" id="1.10.10.10">
    <property type="entry name" value="Winged helix-like DNA-binding domain superfamily/Winged helix DNA-binding domain"/>
    <property type="match status" value="1"/>
</dbReference>
<name>A0A6G4UCG4_9ACTN</name>
<dbReference type="InterPro" id="IPR036390">
    <property type="entry name" value="WH_DNA-bd_sf"/>
</dbReference>
<dbReference type="GO" id="GO:0006950">
    <property type="term" value="P:response to stress"/>
    <property type="evidence" value="ECO:0007669"/>
    <property type="project" value="TreeGrafter"/>
</dbReference>
<dbReference type="AlphaFoldDB" id="A0A6G4UCG4"/>
<dbReference type="PANTHER" id="PTHR33164">
    <property type="entry name" value="TRANSCRIPTIONAL REGULATOR, MARR FAMILY"/>
    <property type="match status" value="1"/>
</dbReference>
<dbReference type="GO" id="GO:0003700">
    <property type="term" value="F:DNA-binding transcription factor activity"/>
    <property type="evidence" value="ECO:0007669"/>
    <property type="project" value="InterPro"/>
</dbReference>
<dbReference type="InterPro" id="IPR039422">
    <property type="entry name" value="MarR/SlyA-like"/>
</dbReference>
<dbReference type="PANTHER" id="PTHR33164:SF57">
    <property type="entry name" value="MARR-FAMILY TRANSCRIPTIONAL REGULATOR"/>
    <property type="match status" value="1"/>
</dbReference>
<keyword evidence="3" id="KW-1185">Reference proteome</keyword>
<dbReference type="InterPro" id="IPR036388">
    <property type="entry name" value="WH-like_DNA-bd_sf"/>
</dbReference>
<proteinExistence type="predicted"/>
<dbReference type="Pfam" id="PF01047">
    <property type="entry name" value="MarR"/>
    <property type="match status" value="1"/>
</dbReference>
<organism evidence="2 3">
    <name type="scientific">Streptomyces coryli</name>
    <dbReference type="NCBI Taxonomy" id="1128680"/>
    <lineage>
        <taxon>Bacteria</taxon>
        <taxon>Bacillati</taxon>
        <taxon>Actinomycetota</taxon>
        <taxon>Actinomycetes</taxon>
        <taxon>Kitasatosporales</taxon>
        <taxon>Streptomycetaceae</taxon>
        <taxon>Streptomyces</taxon>
    </lineage>
</organism>
<sequence length="160" mass="17697">MATRTQYEDLARQIGVIGPVRRELGRALPPHCSTSSSVVLSLLRHHGELRLGRIAELLDVDVSVASRHLAYCVDRGWIERRCDPADKRSKLLRLSEAGERLLDDISDRYTEALAASLADWPDDDVVRLTELMTRLRASFGLPPTVARGAHATSTTNANAQ</sequence>
<protein>
    <submittedName>
        <fullName evidence="2">MarR family transcriptional regulator</fullName>
    </submittedName>
</protein>
<dbReference type="SMART" id="SM00347">
    <property type="entry name" value="HTH_MARR"/>
    <property type="match status" value="1"/>
</dbReference>